<dbReference type="Gene3D" id="3.60.10.10">
    <property type="entry name" value="Endonuclease/exonuclease/phosphatase"/>
    <property type="match status" value="1"/>
</dbReference>
<organism evidence="1 4">
    <name type="scientific">Adineta ricciae</name>
    <name type="common">Rotifer</name>
    <dbReference type="NCBI Taxonomy" id="249248"/>
    <lineage>
        <taxon>Eukaryota</taxon>
        <taxon>Metazoa</taxon>
        <taxon>Spiralia</taxon>
        <taxon>Gnathifera</taxon>
        <taxon>Rotifera</taxon>
        <taxon>Eurotatoria</taxon>
        <taxon>Bdelloidea</taxon>
        <taxon>Adinetida</taxon>
        <taxon>Adinetidae</taxon>
        <taxon>Adineta</taxon>
    </lineage>
</organism>
<evidence type="ECO:0000313" key="3">
    <source>
        <dbReference type="Proteomes" id="UP000663828"/>
    </source>
</evidence>
<dbReference type="OrthoDB" id="410381at2759"/>
<reference evidence="1" key="1">
    <citation type="submission" date="2021-02" db="EMBL/GenBank/DDBJ databases">
        <authorList>
            <person name="Nowell W R."/>
        </authorList>
    </citation>
    <scope>NUCLEOTIDE SEQUENCE</scope>
</reference>
<dbReference type="Proteomes" id="UP000663828">
    <property type="component" value="Unassembled WGS sequence"/>
</dbReference>
<evidence type="ECO:0000313" key="2">
    <source>
        <dbReference type="EMBL" id="CAF1445224.1"/>
    </source>
</evidence>
<dbReference type="InterPro" id="IPR036691">
    <property type="entry name" value="Endo/exonu/phosph_ase_sf"/>
</dbReference>
<dbReference type="AlphaFoldDB" id="A0A815L5W2"/>
<proteinExistence type="predicted"/>
<keyword evidence="3" id="KW-1185">Reference proteome</keyword>
<evidence type="ECO:0000313" key="4">
    <source>
        <dbReference type="Proteomes" id="UP000663852"/>
    </source>
</evidence>
<evidence type="ECO:0000313" key="1">
    <source>
        <dbReference type="EMBL" id="CAF1405574.1"/>
    </source>
</evidence>
<name>A0A815L5W2_ADIRI</name>
<accession>A0A815L5W2</accession>
<dbReference type="EMBL" id="CAJNOJ010000336">
    <property type="protein sequence ID" value="CAF1405574.1"/>
    <property type="molecule type" value="Genomic_DNA"/>
</dbReference>
<sequence length="297" mass="34220">MDSIPNHDVKLLIGDMNAQINNSRHGMEHVIGPHATARKTNGNGERLILFCSMNNLCIGNTYFAHKNIHKKTWRSTIQDVRAYRGADVGPDHHLVRASLKLRFKRNQQRQTVKSYAIEKLKDSHTLIQYQITIKNRFEQLQYITDVDKHWTKFKHAVAESAEKTIGRRRGTQKERWIRDNTWQLIDERKMAKIQRDQAKTTDEQQIVTAKELTGSRSNCNVPIKGKNGKILLTKEEQDARWIQHFQESINQPNPTTIFDFANFLNADNIEANLGTITEAETRKAIAMLKNNKAPGVD</sequence>
<comment type="caution">
    <text evidence="1">The sequence shown here is derived from an EMBL/GenBank/DDBJ whole genome shotgun (WGS) entry which is preliminary data.</text>
</comment>
<gene>
    <name evidence="1" type="ORF">EDS130_LOCUS36328</name>
    <name evidence="2" type="ORF">XAT740_LOCUS36549</name>
</gene>
<dbReference type="EMBL" id="CAJNOR010003760">
    <property type="protein sequence ID" value="CAF1445224.1"/>
    <property type="molecule type" value="Genomic_DNA"/>
</dbReference>
<protein>
    <recommendedName>
        <fullName evidence="5">Endonuclease/exonuclease/phosphatase domain-containing protein</fullName>
    </recommendedName>
</protein>
<evidence type="ECO:0008006" key="5">
    <source>
        <dbReference type="Google" id="ProtNLM"/>
    </source>
</evidence>
<dbReference type="Proteomes" id="UP000663852">
    <property type="component" value="Unassembled WGS sequence"/>
</dbReference>